<comment type="similarity">
    <text evidence="2">Belongs to the R-spondin family.</text>
</comment>
<dbReference type="PROSITE" id="PS50092">
    <property type="entry name" value="TSP1"/>
    <property type="match status" value="1"/>
</dbReference>
<dbReference type="InterPro" id="IPR044004">
    <property type="entry name" value="TSP1_spondin_dom"/>
</dbReference>
<dbReference type="InterPro" id="IPR006212">
    <property type="entry name" value="Furin_repeat"/>
</dbReference>
<feature type="domain" description="Spondin-like TSP1" evidence="13">
    <location>
        <begin position="197"/>
        <end position="250"/>
    </location>
</feature>
<dbReference type="Ensembl" id="ENSPMGT00000028307.1">
    <property type="protein sequence ID" value="ENSPMGP00000026583.1"/>
    <property type="gene ID" value="ENSPMGG00000021433.1"/>
</dbReference>
<evidence type="ECO:0000313" key="14">
    <source>
        <dbReference type="Ensembl" id="ENSPMGP00000026583.1"/>
    </source>
</evidence>
<organism evidence="14 15">
    <name type="scientific">Periophthalmus magnuspinnatus</name>
    <dbReference type="NCBI Taxonomy" id="409849"/>
    <lineage>
        <taxon>Eukaryota</taxon>
        <taxon>Metazoa</taxon>
        <taxon>Chordata</taxon>
        <taxon>Craniata</taxon>
        <taxon>Vertebrata</taxon>
        <taxon>Euteleostomi</taxon>
        <taxon>Actinopterygii</taxon>
        <taxon>Neopterygii</taxon>
        <taxon>Teleostei</taxon>
        <taxon>Neoteleostei</taxon>
        <taxon>Acanthomorphata</taxon>
        <taxon>Gobiaria</taxon>
        <taxon>Gobiiformes</taxon>
        <taxon>Gobioidei</taxon>
        <taxon>Gobiidae</taxon>
        <taxon>Oxudercinae</taxon>
        <taxon>Periophthalmus</taxon>
    </lineage>
</organism>
<dbReference type="SMART" id="SM00261">
    <property type="entry name" value="FU"/>
    <property type="match status" value="3"/>
</dbReference>
<name>A0A3B4BAN4_9GOBI</name>
<keyword evidence="8" id="KW-1015">Disulfide bond</keyword>
<feature type="chain" id="PRO_5017246544" evidence="11">
    <location>
        <begin position="22"/>
        <end position="328"/>
    </location>
</feature>
<evidence type="ECO:0000256" key="9">
    <source>
        <dbReference type="ARBA" id="ARBA00023180"/>
    </source>
</evidence>
<evidence type="ECO:0000256" key="5">
    <source>
        <dbReference type="ARBA" id="ARBA00022674"/>
    </source>
</evidence>
<feature type="signal peptide" evidence="11">
    <location>
        <begin position="1"/>
        <end position="21"/>
    </location>
</feature>
<keyword evidence="9" id="KW-0325">Glycoprotein</keyword>
<evidence type="ECO:0000256" key="7">
    <source>
        <dbReference type="ARBA" id="ARBA00022729"/>
    </source>
</evidence>
<dbReference type="Gene3D" id="2.20.100.10">
    <property type="entry name" value="Thrombospondin type-1 (TSP1) repeat"/>
    <property type="match status" value="1"/>
</dbReference>
<dbReference type="STRING" id="409849.ENSPMGP00000026583"/>
<feature type="compositionally biased region" description="Basic and acidic residues" evidence="10">
    <location>
        <begin position="271"/>
        <end position="303"/>
    </location>
</feature>
<dbReference type="Gene3D" id="2.10.220.10">
    <property type="entry name" value="Hormone Receptor, Insulin-like Growth Factor Receptor 1, Chain A, domain 2"/>
    <property type="match status" value="2"/>
</dbReference>
<keyword evidence="15" id="KW-1185">Reference proteome</keyword>
<dbReference type="InterPro" id="IPR043601">
    <property type="entry name" value="Rspo_Fu-CRD_dom"/>
</dbReference>
<dbReference type="AlphaFoldDB" id="A0A3B4BAN4"/>
<reference evidence="14" key="2">
    <citation type="submission" date="2025-09" db="UniProtKB">
        <authorList>
            <consortium name="Ensembl"/>
        </authorList>
    </citation>
    <scope>IDENTIFICATION</scope>
</reference>
<evidence type="ECO:0000259" key="12">
    <source>
        <dbReference type="Pfam" id="PF15913"/>
    </source>
</evidence>
<evidence type="ECO:0000256" key="4">
    <source>
        <dbReference type="ARBA" id="ARBA00022606"/>
    </source>
</evidence>
<feature type="compositionally biased region" description="Polar residues" evidence="10">
    <location>
        <begin position="315"/>
        <end position="328"/>
    </location>
</feature>
<dbReference type="Proteomes" id="UP000261520">
    <property type="component" value="Unplaced"/>
</dbReference>
<evidence type="ECO:0000256" key="6">
    <source>
        <dbReference type="ARBA" id="ARBA00022687"/>
    </source>
</evidence>
<dbReference type="InterPro" id="IPR000884">
    <property type="entry name" value="TSP1_rpt"/>
</dbReference>
<dbReference type="SUPFAM" id="SSF82895">
    <property type="entry name" value="TSP-1 type 1 repeat"/>
    <property type="match status" value="1"/>
</dbReference>
<feature type="domain" description="R-spondin Fu-CRD" evidence="12">
    <location>
        <begin position="45"/>
        <end position="143"/>
    </location>
</feature>
<proteinExistence type="inferred from homology"/>
<evidence type="ECO:0000256" key="2">
    <source>
        <dbReference type="ARBA" id="ARBA00007308"/>
    </source>
</evidence>
<keyword evidence="7 11" id="KW-0732">Signal</keyword>
<reference evidence="14" key="1">
    <citation type="submission" date="2025-08" db="UniProtKB">
        <authorList>
            <consortium name="Ensembl"/>
        </authorList>
    </citation>
    <scope>IDENTIFICATION</scope>
</reference>
<sequence length="328" mass="38049">MQLQLITFVLITLYCMDYTGGQHSSSRHRHHKQISSGGLGCQQGGCLTCSDYNGCLSCKPRFFMHLERIGMKQIGVCMTSCPPGFYDIRSPERNTCTKCRSECDSCFNKNFCTRCRPGYYLHLGKCLESCPDGLMRSDIQRECVHRCPAECEACVNSELCTRCRPGLYQLQGRCHHVCPEDYEPNDRLMECSPQVHCEVGEWSEWSPCSRSGRTCGFKRGQETRTRLVLQYPSPFGRPCPEISEIKECLVKRRKCPGRGKNERRDRRNRNNRRDKASQEVLRDRKRERDRDPGERDNSDNRNKTEHRRRRDQHSENTQHSSSAQGHHD</sequence>
<feature type="region of interest" description="Disordered" evidence="10">
    <location>
        <begin position="256"/>
        <end position="328"/>
    </location>
</feature>
<evidence type="ECO:0000256" key="10">
    <source>
        <dbReference type="SAM" id="MobiDB-lite"/>
    </source>
</evidence>
<dbReference type="InterPro" id="IPR036383">
    <property type="entry name" value="TSP1_rpt_sf"/>
</dbReference>
<dbReference type="GO" id="GO:0016055">
    <property type="term" value="P:Wnt signaling pathway"/>
    <property type="evidence" value="ECO:0007669"/>
    <property type="project" value="UniProtKB-KW"/>
</dbReference>
<evidence type="ECO:0000256" key="8">
    <source>
        <dbReference type="ARBA" id="ARBA00023157"/>
    </source>
</evidence>
<evidence type="ECO:0000256" key="11">
    <source>
        <dbReference type="SAM" id="SignalP"/>
    </source>
</evidence>
<dbReference type="GO" id="GO:0005576">
    <property type="term" value="C:extracellular region"/>
    <property type="evidence" value="ECO:0007669"/>
    <property type="project" value="UniProtKB-SubCell"/>
</dbReference>
<evidence type="ECO:0000259" key="13">
    <source>
        <dbReference type="Pfam" id="PF19028"/>
    </source>
</evidence>
<protein>
    <submittedName>
        <fullName evidence="14">Uncharacterized protein</fullName>
    </submittedName>
</protein>
<dbReference type="SMART" id="SM00209">
    <property type="entry name" value="TSP1"/>
    <property type="match status" value="1"/>
</dbReference>
<dbReference type="GO" id="GO:0008201">
    <property type="term" value="F:heparin binding"/>
    <property type="evidence" value="ECO:0007669"/>
    <property type="project" value="UniProtKB-KW"/>
</dbReference>
<keyword evidence="6" id="KW-0879">Wnt signaling pathway</keyword>
<evidence type="ECO:0000256" key="3">
    <source>
        <dbReference type="ARBA" id="ARBA00022525"/>
    </source>
</evidence>
<comment type="subcellular location">
    <subcellularLocation>
        <location evidence="1">Secreted</location>
    </subcellularLocation>
</comment>
<dbReference type="Pfam" id="PF15913">
    <property type="entry name" value="Furin-like_2"/>
    <property type="match status" value="2"/>
</dbReference>
<dbReference type="InterPro" id="IPR009030">
    <property type="entry name" value="Growth_fac_rcpt_cys_sf"/>
</dbReference>
<evidence type="ECO:0000313" key="15">
    <source>
        <dbReference type="Proteomes" id="UP000261520"/>
    </source>
</evidence>
<dbReference type="Pfam" id="PF19028">
    <property type="entry name" value="TSP1_spondin"/>
    <property type="match status" value="1"/>
</dbReference>
<dbReference type="SUPFAM" id="SSF57184">
    <property type="entry name" value="Growth factor receptor domain"/>
    <property type="match status" value="1"/>
</dbReference>
<dbReference type="CDD" id="cd00064">
    <property type="entry name" value="FU"/>
    <property type="match status" value="2"/>
</dbReference>
<accession>A0A3B4BAN4</accession>
<keyword evidence="4" id="KW-0716">Sensory transduction</keyword>
<keyword evidence="3" id="KW-0964">Secreted</keyword>
<keyword evidence="5" id="KW-0358">Heparin-binding</keyword>
<evidence type="ECO:0000256" key="1">
    <source>
        <dbReference type="ARBA" id="ARBA00004613"/>
    </source>
</evidence>
<feature type="domain" description="R-spondin Fu-CRD" evidence="12">
    <location>
        <begin position="145"/>
        <end position="191"/>
    </location>
</feature>